<evidence type="ECO:0000313" key="2">
    <source>
        <dbReference type="Proteomes" id="UP000799755"/>
    </source>
</evidence>
<sequence>MYSNFAPRLIFILFDRQQKPVHDLLQNSRCQAVARLCPPLGGATVYRDISRLFYCVLSLLLHTYGICQDLVFITTARLNPLSLTATTSVISAASAFVCKIPISIQKLRPIPVRALDQTTTTTKSVGGRHAARLARTRQPLPASRFATSPPKTLPVMNATLEKKRTTTRVVPTNISNVPKSVPVKNGARMSRPLATDMKCAVKKVRPFASVGEKSTIEKARSFAAISEKRALAKKTVHKSATVRFQLVDRRFLSLFENRGAQNLNQARSLSKEPVRSGRSLKFLSQLSFRDPGWTWILASLSCATSSRPALAHSPLPSFLQSEGGTPDSVGHVFTSQKQVKRAVKVEEPSPIYKFV</sequence>
<keyword evidence="2" id="KW-1185">Reference proteome</keyword>
<proteinExistence type="predicted"/>
<dbReference type="EMBL" id="MU003502">
    <property type="protein sequence ID" value="KAF2472479.1"/>
    <property type="molecule type" value="Genomic_DNA"/>
</dbReference>
<accession>A0ACB6QZL1</accession>
<organism evidence="1 2">
    <name type="scientific">Lindgomyces ingoldianus</name>
    <dbReference type="NCBI Taxonomy" id="673940"/>
    <lineage>
        <taxon>Eukaryota</taxon>
        <taxon>Fungi</taxon>
        <taxon>Dikarya</taxon>
        <taxon>Ascomycota</taxon>
        <taxon>Pezizomycotina</taxon>
        <taxon>Dothideomycetes</taxon>
        <taxon>Pleosporomycetidae</taxon>
        <taxon>Pleosporales</taxon>
        <taxon>Lindgomycetaceae</taxon>
        <taxon>Lindgomyces</taxon>
    </lineage>
</organism>
<dbReference type="Proteomes" id="UP000799755">
    <property type="component" value="Unassembled WGS sequence"/>
</dbReference>
<gene>
    <name evidence="1" type="ORF">BDR25DRAFT_313002</name>
</gene>
<evidence type="ECO:0000313" key="1">
    <source>
        <dbReference type="EMBL" id="KAF2472479.1"/>
    </source>
</evidence>
<comment type="caution">
    <text evidence="1">The sequence shown here is derived from an EMBL/GenBank/DDBJ whole genome shotgun (WGS) entry which is preliminary data.</text>
</comment>
<protein>
    <submittedName>
        <fullName evidence="1">Uncharacterized protein</fullName>
    </submittedName>
</protein>
<name>A0ACB6QZL1_9PLEO</name>
<reference evidence="1" key="1">
    <citation type="journal article" date="2020" name="Stud. Mycol.">
        <title>101 Dothideomycetes genomes: a test case for predicting lifestyles and emergence of pathogens.</title>
        <authorList>
            <person name="Haridas S."/>
            <person name="Albert R."/>
            <person name="Binder M."/>
            <person name="Bloem J."/>
            <person name="Labutti K."/>
            <person name="Salamov A."/>
            <person name="Andreopoulos B."/>
            <person name="Baker S."/>
            <person name="Barry K."/>
            <person name="Bills G."/>
            <person name="Bluhm B."/>
            <person name="Cannon C."/>
            <person name="Castanera R."/>
            <person name="Culley D."/>
            <person name="Daum C."/>
            <person name="Ezra D."/>
            <person name="Gonzalez J."/>
            <person name="Henrissat B."/>
            <person name="Kuo A."/>
            <person name="Liang C."/>
            <person name="Lipzen A."/>
            <person name="Lutzoni F."/>
            <person name="Magnuson J."/>
            <person name="Mondo S."/>
            <person name="Nolan M."/>
            <person name="Ohm R."/>
            <person name="Pangilinan J."/>
            <person name="Park H.-J."/>
            <person name="Ramirez L."/>
            <person name="Alfaro M."/>
            <person name="Sun H."/>
            <person name="Tritt A."/>
            <person name="Yoshinaga Y."/>
            <person name="Zwiers L.-H."/>
            <person name="Turgeon B."/>
            <person name="Goodwin S."/>
            <person name="Spatafora J."/>
            <person name="Crous P."/>
            <person name="Grigoriev I."/>
        </authorList>
    </citation>
    <scope>NUCLEOTIDE SEQUENCE</scope>
    <source>
        <strain evidence="1">ATCC 200398</strain>
    </source>
</reference>